<name>A0A086BND5_9BIFI</name>
<organism evidence="1 2">
    <name type="scientific">Bifidobacterium bombi DSM 19703</name>
    <dbReference type="NCBI Taxonomy" id="1341695"/>
    <lineage>
        <taxon>Bacteria</taxon>
        <taxon>Bacillati</taxon>
        <taxon>Actinomycetota</taxon>
        <taxon>Actinomycetes</taxon>
        <taxon>Bifidobacteriales</taxon>
        <taxon>Bifidobacteriaceae</taxon>
        <taxon>Bifidobacterium</taxon>
    </lineage>
</organism>
<accession>A0A086BND5</accession>
<gene>
    <name evidence="1" type="ORF">BBOMB_1576</name>
</gene>
<comment type="caution">
    <text evidence="1">The sequence shown here is derived from an EMBL/GenBank/DDBJ whole genome shotgun (WGS) entry which is preliminary data.</text>
</comment>
<dbReference type="AlphaFoldDB" id="A0A086BND5"/>
<dbReference type="EMBL" id="ATLK01000003">
    <property type="protein sequence ID" value="KFF30449.1"/>
    <property type="molecule type" value="Genomic_DNA"/>
</dbReference>
<dbReference type="Proteomes" id="UP000028730">
    <property type="component" value="Unassembled WGS sequence"/>
</dbReference>
<keyword evidence="2" id="KW-1185">Reference proteome</keyword>
<reference evidence="1 2" key="1">
    <citation type="journal article" date="2014" name="Appl. Environ. Microbiol.">
        <title>Genomic encyclopedia of type strains of the genus Bifidobacterium.</title>
        <authorList>
            <person name="Milani C."/>
            <person name="Lugli G.A."/>
            <person name="Duranti S."/>
            <person name="Turroni F."/>
            <person name="Bottacini F."/>
            <person name="Mangifesta M."/>
            <person name="Sanchez B."/>
            <person name="Viappiani A."/>
            <person name="Mancabelli L."/>
            <person name="Taminiau B."/>
            <person name="Delcenserie V."/>
            <person name="Barrangou R."/>
            <person name="Margolles A."/>
            <person name="van Sinderen D."/>
            <person name="Ventura M."/>
        </authorList>
    </citation>
    <scope>NUCLEOTIDE SEQUENCE [LARGE SCALE GENOMIC DNA]</scope>
    <source>
        <strain evidence="1 2">DSM 19703</strain>
    </source>
</reference>
<sequence length="67" mass="7474">MAVPSLQGVSWNRIMSDIGGWLRAIPFTETWIGTTRRTLNGENLPVMSSAEVRIAMRTGCGAFRYEI</sequence>
<evidence type="ECO:0000313" key="2">
    <source>
        <dbReference type="Proteomes" id="UP000028730"/>
    </source>
</evidence>
<protein>
    <submittedName>
        <fullName evidence="1">Uncharacterized protein</fullName>
    </submittedName>
</protein>
<proteinExistence type="predicted"/>
<evidence type="ECO:0000313" key="1">
    <source>
        <dbReference type="EMBL" id="KFF30449.1"/>
    </source>
</evidence>